<dbReference type="InterPro" id="IPR023393">
    <property type="entry name" value="START-like_dom_sf"/>
</dbReference>
<name>A0ABM7KT34_9MYCO</name>
<dbReference type="EMBL" id="AP022606">
    <property type="protein sequence ID" value="BBZ14187.1"/>
    <property type="molecule type" value="Genomic_DNA"/>
</dbReference>
<protein>
    <recommendedName>
        <fullName evidence="3">Polyketide cyclase</fullName>
    </recommendedName>
</protein>
<gene>
    <name evidence="1" type="ORF">MBRA_43820</name>
</gene>
<keyword evidence="2" id="KW-1185">Reference proteome</keyword>
<sequence>MPKMFPCERVDASFAETAPYRFANSVDLAITPEQLFEVLADAESWPRWASVITKVTWTSPEPRGVGTTRIVHMRGGIVGDEEYLVWEPFTRMTFRFNECSTRTLGAFAEDYRVEPTHVGCRLTWTMAIKPLGISRLGLFLGRPVMNWMLRSFLANLRSYTDARFAATLGSPNRGVEG</sequence>
<evidence type="ECO:0008006" key="3">
    <source>
        <dbReference type="Google" id="ProtNLM"/>
    </source>
</evidence>
<dbReference type="Proteomes" id="UP000467379">
    <property type="component" value="Chromosome"/>
</dbReference>
<dbReference type="Gene3D" id="3.30.530.20">
    <property type="match status" value="1"/>
</dbReference>
<reference evidence="1 2" key="1">
    <citation type="journal article" date="2019" name="Emerg. Microbes Infect.">
        <title>Comprehensive subspecies identification of 175 nontuberculous mycobacteria species based on 7547 genomic profiles.</title>
        <authorList>
            <person name="Matsumoto Y."/>
            <person name="Kinjo T."/>
            <person name="Motooka D."/>
            <person name="Nabeya D."/>
            <person name="Jung N."/>
            <person name="Uechi K."/>
            <person name="Horii T."/>
            <person name="Iida T."/>
            <person name="Fujita J."/>
            <person name="Nakamura S."/>
        </authorList>
    </citation>
    <scope>NUCLEOTIDE SEQUENCE [LARGE SCALE GENOMIC DNA]</scope>
    <source>
        <strain evidence="1 2">JCM 12687</strain>
    </source>
</reference>
<dbReference type="SUPFAM" id="SSF55961">
    <property type="entry name" value="Bet v1-like"/>
    <property type="match status" value="1"/>
</dbReference>
<dbReference type="InterPro" id="IPR019587">
    <property type="entry name" value="Polyketide_cyclase/dehydratase"/>
</dbReference>
<accession>A0ABM7KT34</accession>
<dbReference type="Pfam" id="PF10604">
    <property type="entry name" value="Polyketide_cyc2"/>
    <property type="match status" value="1"/>
</dbReference>
<evidence type="ECO:0000313" key="1">
    <source>
        <dbReference type="EMBL" id="BBZ14187.1"/>
    </source>
</evidence>
<dbReference type="CDD" id="cd07821">
    <property type="entry name" value="PYR_PYL_RCAR_like"/>
    <property type="match status" value="1"/>
</dbReference>
<organism evidence="1 2">
    <name type="scientific">Mycobacterium branderi</name>
    <dbReference type="NCBI Taxonomy" id="43348"/>
    <lineage>
        <taxon>Bacteria</taxon>
        <taxon>Bacillati</taxon>
        <taxon>Actinomycetota</taxon>
        <taxon>Actinomycetes</taxon>
        <taxon>Mycobacteriales</taxon>
        <taxon>Mycobacteriaceae</taxon>
        <taxon>Mycobacterium</taxon>
    </lineage>
</organism>
<evidence type="ECO:0000313" key="2">
    <source>
        <dbReference type="Proteomes" id="UP000467379"/>
    </source>
</evidence>
<proteinExistence type="predicted"/>